<sequence length="229" mass="25209">DMDCEGTCFGDAYIDDCYVCDDNPDNNEETCNAGCFDVNAENYDPEATIFDNSCIYSDRIFNVPGEYEKIQYAIFFASSQDTVLVQPGTYYEYIWLSYDKDITIISTDGPESTFIIANTDDDGGGNEPDRPVVTIEHVTSNQVILDGFTLQNGYGKGVNFEYFASVASDPEAFNDMMYNYIKSGGVAVINSSVTLSNLIIQNNTAKNFGAGIGLVDSHSTLENIIIENN</sequence>
<feature type="non-terminal residue" evidence="1">
    <location>
        <position position="229"/>
    </location>
</feature>
<evidence type="ECO:0000313" key="1">
    <source>
        <dbReference type="EMBL" id="SVE58648.1"/>
    </source>
</evidence>
<gene>
    <name evidence="1" type="ORF">METZ01_LOCUS511502</name>
</gene>
<dbReference type="SUPFAM" id="SSF51126">
    <property type="entry name" value="Pectin lyase-like"/>
    <property type="match status" value="1"/>
</dbReference>
<feature type="non-terminal residue" evidence="1">
    <location>
        <position position="1"/>
    </location>
</feature>
<dbReference type="Gene3D" id="2.160.20.10">
    <property type="entry name" value="Single-stranded right-handed beta-helix, Pectin lyase-like"/>
    <property type="match status" value="1"/>
</dbReference>
<dbReference type="InterPro" id="IPR011050">
    <property type="entry name" value="Pectin_lyase_fold/virulence"/>
</dbReference>
<evidence type="ECO:0008006" key="2">
    <source>
        <dbReference type="Google" id="ProtNLM"/>
    </source>
</evidence>
<organism evidence="1">
    <name type="scientific">marine metagenome</name>
    <dbReference type="NCBI Taxonomy" id="408172"/>
    <lineage>
        <taxon>unclassified sequences</taxon>
        <taxon>metagenomes</taxon>
        <taxon>ecological metagenomes</taxon>
    </lineage>
</organism>
<dbReference type="InterPro" id="IPR012334">
    <property type="entry name" value="Pectin_lyas_fold"/>
</dbReference>
<protein>
    <recommendedName>
        <fullName evidence="2">Right handed beta helix domain-containing protein</fullName>
    </recommendedName>
</protein>
<name>A0A383ERE0_9ZZZZ</name>
<accession>A0A383ERE0</accession>
<dbReference type="AlphaFoldDB" id="A0A383ERE0"/>
<dbReference type="EMBL" id="UINC01227667">
    <property type="protein sequence ID" value="SVE58648.1"/>
    <property type="molecule type" value="Genomic_DNA"/>
</dbReference>
<reference evidence="1" key="1">
    <citation type="submission" date="2018-05" db="EMBL/GenBank/DDBJ databases">
        <authorList>
            <person name="Lanie J.A."/>
            <person name="Ng W.-L."/>
            <person name="Kazmierczak K.M."/>
            <person name="Andrzejewski T.M."/>
            <person name="Davidsen T.M."/>
            <person name="Wayne K.J."/>
            <person name="Tettelin H."/>
            <person name="Glass J.I."/>
            <person name="Rusch D."/>
            <person name="Podicherti R."/>
            <person name="Tsui H.-C.T."/>
            <person name="Winkler M.E."/>
        </authorList>
    </citation>
    <scope>NUCLEOTIDE SEQUENCE</scope>
</reference>
<proteinExistence type="predicted"/>